<dbReference type="PANTHER" id="PTHR41260:SF1">
    <property type="entry name" value="PROTEIN ECSC"/>
    <property type="match status" value="1"/>
</dbReference>
<dbReference type="RefSeq" id="WP_234990450.1">
    <property type="nucleotide sequence ID" value="NZ_FWFS01000007.1"/>
</dbReference>
<keyword evidence="2" id="KW-1185">Reference proteome</keyword>
<evidence type="ECO:0000313" key="2">
    <source>
        <dbReference type="Proteomes" id="UP000193862"/>
    </source>
</evidence>
<dbReference type="Proteomes" id="UP000193862">
    <property type="component" value="Unassembled WGS sequence"/>
</dbReference>
<proteinExistence type="predicted"/>
<dbReference type="PANTHER" id="PTHR41260">
    <property type="entry name" value="PROTEIN ECSC"/>
    <property type="match status" value="1"/>
</dbReference>
<gene>
    <name evidence="1" type="ORF">AQS8620_02163</name>
</gene>
<name>A0A1Y5SWF5_9RHOB</name>
<dbReference type="EMBL" id="FWFS01000007">
    <property type="protein sequence ID" value="SLN50265.1"/>
    <property type="molecule type" value="Genomic_DNA"/>
</dbReference>
<reference evidence="1 2" key="1">
    <citation type="submission" date="2017-03" db="EMBL/GenBank/DDBJ databases">
        <authorList>
            <person name="Afonso C.L."/>
            <person name="Miller P.J."/>
            <person name="Scott M.A."/>
            <person name="Spackman E."/>
            <person name="Goraichik I."/>
            <person name="Dimitrov K.M."/>
            <person name="Suarez D.L."/>
            <person name="Swayne D.E."/>
        </authorList>
    </citation>
    <scope>NUCLEOTIDE SEQUENCE [LARGE SCALE GENOMIC DNA]</scope>
    <source>
        <strain evidence="1 2">CECT 8620</strain>
    </source>
</reference>
<dbReference type="AlphaFoldDB" id="A0A1Y5SWF5"/>
<sequence>MARGDDKAAGKSTRKTVGALTADDGHIVLQAPTAAAITDLAKRYRRASNPVIKLMNAAGGSAETLTAGLPKALRHGIEDATMRALNISFAGASRSRRAGVKGNTAISRAVSVGLGAVGGAGGVPSALAELPVTTTVLLHAIQSVAEDYGFDTTRDDIRKACLTVFAAAGPMEEDDGADLGFVMARATLTGATIHALIAKIAPRLALVLGQKLAAQTVPVIGAVTGAATNYAFTAYYQDMAHVTFGLMRMAEDSDLGFDALKAQLRAEVKRLS</sequence>
<dbReference type="Pfam" id="PF12787">
    <property type="entry name" value="EcsC"/>
    <property type="match status" value="1"/>
</dbReference>
<protein>
    <submittedName>
        <fullName evidence="1">EcsC protein family protein</fullName>
    </submittedName>
</protein>
<accession>A0A1Y5SWF5</accession>
<organism evidence="1 2">
    <name type="scientific">Aquimixticola soesokkakensis</name>
    <dbReference type="NCBI Taxonomy" id="1519096"/>
    <lineage>
        <taxon>Bacteria</taxon>
        <taxon>Pseudomonadati</taxon>
        <taxon>Pseudomonadota</taxon>
        <taxon>Alphaproteobacteria</taxon>
        <taxon>Rhodobacterales</taxon>
        <taxon>Paracoccaceae</taxon>
        <taxon>Aquimixticola</taxon>
    </lineage>
</organism>
<evidence type="ECO:0000313" key="1">
    <source>
        <dbReference type="EMBL" id="SLN50265.1"/>
    </source>
</evidence>
<dbReference type="InterPro" id="IPR024787">
    <property type="entry name" value="EcsC"/>
</dbReference>